<dbReference type="EMBL" id="JABXBU010002228">
    <property type="protein sequence ID" value="KAF8770061.1"/>
    <property type="molecule type" value="Genomic_DNA"/>
</dbReference>
<comment type="caution">
    <text evidence="4">The sequence shown here is derived from an EMBL/GenBank/DDBJ whole genome shotgun (WGS) entry which is preliminary data.</text>
</comment>
<keyword evidence="2" id="KW-0732">Signal</keyword>
<feature type="region of interest" description="Disordered" evidence="1">
    <location>
        <begin position="606"/>
        <end position="688"/>
    </location>
</feature>
<feature type="region of interest" description="Disordered" evidence="1">
    <location>
        <begin position="1445"/>
        <end position="1607"/>
    </location>
</feature>
<feature type="compositionally biased region" description="Basic residues" evidence="1">
    <location>
        <begin position="1238"/>
        <end position="1247"/>
    </location>
</feature>
<feature type="compositionally biased region" description="Polar residues" evidence="1">
    <location>
        <begin position="1790"/>
        <end position="1804"/>
    </location>
</feature>
<feature type="compositionally biased region" description="Polar residues" evidence="1">
    <location>
        <begin position="654"/>
        <end position="679"/>
    </location>
</feature>
<feature type="compositionally biased region" description="Low complexity" evidence="1">
    <location>
        <begin position="1540"/>
        <end position="1550"/>
    </location>
</feature>
<feature type="compositionally biased region" description="Polar residues" evidence="1">
    <location>
        <begin position="913"/>
        <end position="933"/>
    </location>
</feature>
<feature type="compositionally biased region" description="Polar residues" evidence="1">
    <location>
        <begin position="839"/>
        <end position="865"/>
    </location>
</feature>
<evidence type="ECO:0000256" key="2">
    <source>
        <dbReference type="SAM" id="SignalP"/>
    </source>
</evidence>
<feature type="region of interest" description="Disordered" evidence="1">
    <location>
        <begin position="230"/>
        <end position="330"/>
    </location>
</feature>
<feature type="compositionally biased region" description="Polar residues" evidence="1">
    <location>
        <begin position="152"/>
        <end position="166"/>
    </location>
</feature>
<feature type="compositionally biased region" description="Polar residues" evidence="1">
    <location>
        <begin position="963"/>
        <end position="1024"/>
    </location>
</feature>
<dbReference type="InterPro" id="IPR043070">
    <property type="entry name" value="Spidroin_repeat"/>
</dbReference>
<feature type="region of interest" description="Disordered" evidence="1">
    <location>
        <begin position="1708"/>
        <end position="1840"/>
    </location>
</feature>
<dbReference type="Pfam" id="PF12042">
    <property type="entry name" value="RP1-2"/>
    <property type="match status" value="1"/>
</dbReference>
<feature type="compositionally biased region" description="Polar residues" evidence="1">
    <location>
        <begin position="1551"/>
        <end position="1567"/>
    </location>
</feature>
<dbReference type="Proteomes" id="UP000807504">
    <property type="component" value="Unassembled WGS sequence"/>
</dbReference>
<feature type="compositionally biased region" description="Polar residues" evidence="1">
    <location>
        <begin position="1446"/>
        <end position="1477"/>
    </location>
</feature>
<gene>
    <name evidence="4" type="ORF">HNY73_017632</name>
</gene>
<feature type="compositionally biased region" description="Polar residues" evidence="1">
    <location>
        <begin position="1708"/>
        <end position="1750"/>
    </location>
</feature>
<feature type="region of interest" description="Disordered" evidence="1">
    <location>
        <begin position="835"/>
        <end position="1088"/>
    </location>
</feature>
<feature type="compositionally biased region" description="Low complexity" evidence="1">
    <location>
        <begin position="1034"/>
        <end position="1048"/>
    </location>
</feature>
<feature type="compositionally biased region" description="Polar residues" evidence="1">
    <location>
        <begin position="1818"/>
        <end position="1832"/>
    </location>
</feature>
<reference evidence="4" key="1">
    <citation type="journal article" date="2020" name="bioRxiv">
        <title>Chromosome-level reference genome of the European wasp spider Argiope bruennichi: a resource for studies on range expansion and evolutionary adaptation.</title>
        <authorList>
            <person name="Sheffer M.M."/>
            <person name="Hoppe A."/>
            <person name="Krehenwinkel H."/>
            <person name="Uhl G."/>
            <person name="Kuss A.W."/>
            <person name="Jensen L."/>
            <person name="Jensen C."/>
            <person name="Gillespie R.G."/>
            <person name="Hoff K.J."/>
            <person name="Prost S."/>
        </authorList>
    </citation>
    <scope>NUCLEOTIDE SEQUENCE</scope>
</reference>
<dbReference type="InterPro" id="IPR021915">
    <property type="entry name" value="RP1-2"/>
</dbReference>
<feature type="compositionally biased region" description="Polar residues" evidence="1">
    <location>
        <begin position="242"/>
        <end position="263"/>
    </location>
</feature>
<feature type="compositionally biased region" description="Polar residues" evidence="1">
    <location>
        <begin position="523"/>
        <end position="562"/>
    </location>
</feature>
<feature type="compositionally biased region" description="Polar residues" evidence="1">
    <location>
        <begin position="1761"/>
        <end position="1771"/>
    </location>
</feature>
<feature type="compositionally biased region" description="Polar residues" evidence="1">
    <location>
        <begin position="1203"/>
        <end position="1225"/>
    </location>
</feature>
<feature type="region of interest" description="Disordered" evidence="1">
    <location>
        <begin position="517"/>
        <end position="562"/>
    </location>
</feature>
<feature type="compositionally biased region" description="Polar residues" evidence="1">
    <location>
        <begin position="1308"/>
        <end position="1332"/>
    </location>
</feature>
<accession>A0A8T0EBA5</accession>
<evidence type="ECO:0000259" key="3">
    <source>
        <dbReference type="Pfam" id="PF12042"/>
    </source>
</evidence>
<sequence>MSFPLRIAVAFIFTLYRLAAGAEFCIWCDKKTQNDFLACFSEKIKMNRELNIEPFLLEAMVKSLPAASNVINTPNKVKNTMMNGALSGEVVALITSISSPGRNRDIIVANIIRPLEECYATISGKSGTKFAASIGKTVMDTILDVDSDSDNNEYSLGPESSFTSNKDYPKPPPIIENSPSPSNSPNQAFSAVQLPRNFESAQQTPLRPLQPPAGSTALHSFQQNHEFTPNIRKNIDNGEPIQGQNFFQPPSYVSASVPQNGDNYASFPKQDFPASGSYVSAGVNGPQNGDNYAPFQNQKFSAPGSYASNNANMPQNGDNRAQYQNQDFPASGSYASADMRKNGDNYASFQKQDFVAPNSFAAANSKVGQNEENYTPNNNGPPFLGRNNRLISHSSLIPPKPVELTPNIPQLNQSPLMPSPAVRSDSKGLYYNDGINSKNQPINPLIFSPADGNVNRNPVESNVASSSSPPAEKNNYVFENYPNNAYNGGNVGPNGYYNDYGNNRWIPNGQPSYGLIPDYDYNPINSQDSGINSGENQPQTTQSSADTFPLQGNLSPNFQPLNDQTEYLNSDDRLAVPTSLTVSNLKDRDSGVWPAKSNEDKFSLQKAPKQENNNQPEGPSPFVAPQSDGKDFGTWEPNEADKETPALLQDGFNGESQNNSNRQMDTPADSTQNGSNSKETSTQTTTVATTQVPTIPATTKAPATAKPDVLQDKTCALEFAEANFIHLSESDSFRCVFNEDTPHDQAVSVAANAAQNAFREADLSNYAYKSKRICIREVSRLSAGATSQDYAEKLSKCTTIVVYKNGLLKKNCKAAGKFMAEQILNAISYITDATDTDNNEQNNKPYGNNNPFQTDYVPNTDSSNFAAPESLSASSDSENSKNYNAPQSNNAKTLISVTTVSEDSEGEIPKNYNGPQLDNIQNKSSTDSLNASQVPKDGVPISNHPLRKLPKSWNNKKSRGRHPSTSDNNGPDDANSSNNAETPASPQNSYIRNPNYYNSPQPDNAPDTASSAIATMPQGSNIGSPGNYDDVPQSNNAPSSASAAAYEGSEGEAPDEYNGPQSDSSPAVSPTDSLAVSQVPNDGAPISNYPLRELLRRWNNKESRVEHPSISDNNAPDDATNGNDAKTPVSPQNSYVRNPNYYKAPQAFNAPDAVPSDTAIVPQGSNTGSSGNYDNVPQSNNAPSSASAAAYEGSEGEVPDEYNGSQSDSSPAVSPTDSLAASQVPNDGAPISNYPLRKMLRRWNNKKSRGEHPSISDNNAPDDATNGNDAKTPVSPQNSYVRNPNYYKAPQAFNAPDAVPSDTAIVPQGSNSGSPNNYDNVLQTNNGPSSASAAAFKDSEGGPNNYNGPQIGSAPDLGSSDVPKQEVPVSKHPLREHPKPWLNKKNQGKHPSISDNNAPNDATSGNDAETPISPQNSYVLNPNYYNAPQSENAPDTISSAIAAVPQDSNTGIPNNYDNIPQTSNVPSSVSGVTSETSDGGVPDNGSQSDSPPDAASADSLGESQVPKEGAPVSNPPLRGLSRLWKNKKQRGRYPNTSDSNTQNDANNGNNGETPVSPQNSYVRNPNYYNAPDGVPSATATAPQGAKSGSPNNYDNNGPNIPISDEQPSIERNVNKYSNLNSKKNPLLNKLTDSDSRNHIDYLMKAALNCVSPSGFNYKAFTLGMASVATAMRKQHPNESPEAIINKTYLAAIVALIEDFQNAVFNRQESEGTQPLQNSQPLSRPNSESAAYRPSTNQQNSGASIVSQPLSRPNYESIEYRPSTNQQNSGASIVSRPPSGPNYESIEYRPLTNQQNSGASIVSQPPSRPNYESVEYRPLTNQQNSGASIVSQPPSRPNYESIEYRPSINQQNSGASVESVVNSNLAPISYQNDGNYQDTFQAVSLKENPQQTYANPSLQSVGQNSWAITNRNTLLNASPRERPQSFNYNQAGGFAYAAAG</sequence>
<reference evidence="4" key="2">
    <citation type="submission" date="2020-06" db="EMBL/GenBank/DDBJ databases">
        <authorList>
            <person name="Sheffer M."/>
        </authorList>
    </citation>
    <scope>NUCLEOTIDE SEQUENCE</scope>
</reference>
<feature type="region of interest" description="Disordered" evidence="1">
    <location>
        <begin position="1102"/>
        <end position="1432"/>
    </location>
</feature>
<feature type="compositionally biased region" description="Polar residues" evidence="1">
    <location>
        <begin position="285"/>
        <end position="328"/>
    </location>
</feature>
<feature type="compositionally biased region" description="Low complexity" evidence="1">
    <location>
        <begin position="175"/>
        <end position="186"/>
    </location>
</feature>
<feature type="compositionally biased region" description="Polar residues" evidence="1">
    <location>
        <begin position="1110"/>
        <end position="1137"/>
    </location>
</feature>
<evidence type="ECO:0000256" key="1">
    <source>
        <dbReference type="SAM" id="MobiDB-lite"/>
    </source>
</evidence>
<organism evidence="4 5">
    <name type="scientific">Argiope bruennichi</name>
    <name type="common">Wasp spider</name>
    <name type="synonym">Aranea bruennichi</name>
    <dbReference type="NCBI Taxonomy" id="94029"/>
    <lineage>
        <taxon>Eukaryota</taxon>
        <taxon>Metazoa</taxon>
        <taxon>Ecdysozoa</taxon>
        <taxon>Arthropoda</taxon>
        <taxon>Chelicerata</taxon>
        <taxon>Arachnida</taxon>
        <taxon>Araneae</taxon>
        <taxon>Araneomorphae</taxon>
        <taxon>Entelegynae</taxon>
        <taxon>Araneoidea</taxon>
        <taxon>Araneidae</taxon>
        <taxon>Argiope</taxon>
    </lineage>
</organism>
<feature type="compositionally biased region" description="Polar residues" evidence="1">
    <location>
        <begin position="1393"/>
        <end position="1432"/>
    </location>
</feature>
<feature type="domain" description="Tubuliform egg casing silk strands structural" evidence="3">
    <location>
        <begin position="716"/>
        <end position="828"/>
    </location>
</feature>
<feature type="compositionally biased region" description="Low complexity" evidence="1">
    <location>
        <begin position="1179"/>
        <end position="1190"/>
    </location>
</feature>
<feature type="compositionally biased region" description="Polar residues" evidence="1">
    <location>
        <begin position="1163"/>
        <end position="1178"/>
    </location>
</feature>
<name>A0A8T0EBA5_ARGBR</name>
<feature type="compositionally biased region" description="Polar residues" evidence="1">
    <location>
        <begin position="1255"/>
        <end position="1282"/>
    </location>
</feature>
<proteinExistence type="predicted"/>
<feature type="compositionally biased region" description="Polar residues" evidence="1">
    <location>
        <begin position="881"/>
        <end position="901"/>
    </location>
</feature>
<evidence type="ECO:0000313" key="4">
    <source>
        <dbReference type="EMBL" id="KAF8770061.1"/>
    </source>
</evidence>
<dbReference type="Gene3D" id="1.10.274.60">
    <property type="entry name" value="Spidroin, repetitive domain"/>
    <property type="match status" value="1"/>
</dbReference>
<feature type="compositionally biased region" description="Low complexity" evidence="1">
    <location>
        <begin position="1488"/>
        <end position="1499"/>
    </location>
</feature>
<feature type="region of interest" description="Disordered" evidence="1">
    <location>
        <begin position="150"/>
        <end position="188"/>
    </location>
</feature>
<feature type="compositionally biased region" description="Basic and acidic residues" evidence="1">
    <location>
        <begin position="628"/>
        <end position="644"/>
    </location>
</feature>
<feature type="chain" id="PRO_5035794969" description="Tubuliform egg casing silk strands structural domain-containing protein" evidence="2">
    <location>
        <begin position="22"/>
        <end position="1939"/>
    </location>
</feature>
<feature type="compositionally biased region" description="Basic residues" evidence="1">
    <location>
        <begin position="945"/>
        <end position="962"/>
    </location>
</feature>
<keyword evidence="5" id="KW-1185">Reference proteome</keyword>
<evidence type="ECO:0000313" key="5">
    <source>
        <dbReference type="Proteomes" id="UP000807504"/>
    </source>
</evidence>
<feature type="compositionally biased region" description="Polar residues" evidence="1">
    <location>
        <begin position="1059"/>
        <end position="1080"/>
    </location>
</feature>
<feature type="compositionally biased region" description="Polar residues" evidence="1">
    <location>
        <begin position="1577"/>
        <end position="1598"/>
    </location>
</feature>
<protein>
    <recommendedName>
        <fullName evidence="3">Tubuliform egg casing silk strands structural domain-containing protein</fullName>
    </recommendedName>
</protein>
<feature type="signal peptide" evidence="2">
    <location>
        <begin position="1"/>
        <end position="21"/>
    </location>
</feature>